<accession>A0AC35GYU0</accession>
<dbReference type="WBParaSite" id="PS1159_v2.g9983.t1">
    <property type="protein sequence ID" value="PS1159_v2.g9983.t1"/>
    <property type="gene ID" value="PS1159_v2.g9983"/>
</dbReference>
<reference evidence="2" key="1">
    <citation type="submission" date="2022-11" db="UniProtKB">
        <authorList>
            <consortium name="WormBaseParasite"/>
        </authorList>
    </citation>
    <scope>IDENTIFICATION</scope>
</reference>
<name>A0AC35GYU0_9BILA</name>
<sequence length="99" mass="10773">MIAFQSAFYQLLHAKFFSSGLEDAVARGGDTDTNGCIVGALIGARLGVDNIPKDWIDTVQTAEPCRLSNFNVRKDMDLTILSIKDIDELVPQLAAIFKG</sequence>
<evidence type="ECO:0000313" key="2">
    <source>
        <dbReference type="WBParaSite" id="PS1159_v2.g9983.t1"/>
    </source>
</evidence>
<protein>
    <submittedName>
        <fullName evidence="2">ADP-ribosylglycohydrolase</fullName>
    </submittedName>
</protein>
<organism evidence="1 2">
    <name type="scientific">Panagrolaimus sp. PS1159</name>
    <dbReference type="NCBI Taxonomy" id="55785"/>
    <lineage>
        <taxon>Eukaryota</taxon>
        <taxon>Metazoa</taxon>
        <taxon>Ecdysozoa</taxon>
        <taxon>Nematoda</taxon>
        <taxon>Chromadorea</taxon>
        <taxon>Rhabditida</taxon>
        <taxon>Tylenchina</taxon>
        <taxon>Panagrolaimomorpha</taxon>
        <taxon>Panagrolaimoidea</taxon>
        <taxon>Panagrolaimidae</taxon>
        <taxon>Panagrolaimus</taxon>
    </lineage>
</organism>
<evidence type="ECO:0000313" key="1">
    <source>
        <dbReference type="Proteomes" id="UP000887580"/>
    </source>
</evidence>
<dbReference type="Proteomes" id="UP000887580">
    <property type="component" value="Unplaced"/>
</dbReference>
<proteinExistence type="predicted"/>